<name>A0A6B0Z1S6_9CHLR</name>
<evidence type="ECO:0000313" key="4">
    <source>
        <dbReference type="EMBL" id="MXY95832.1"/>
    </source>
</evidence>
<dbReference type="EMBL" id="VXRG01000174">
    <property type="protein sequence ID" value="MXY95832.1"/>
    <property type="molecule type" value="Genomic_DNA"/>
</dbReference>
<gene>
    <name evidence="4" type="ORF">F4Y42_20525</name>
</gene>
<proteinExistence type="predicted"/>
<feature type="compositionally biased region" description="Low complexity" evidence="1">
    <location>
        <begin position="164"/>
        <end position="180"/>
    </location>
</feature>
<dbReference type="InterPro" id="IPR036280">
    <property type="entry name" value="Multihaem_cyt_sf"/>
</dbReference>
<evidence type="ECO:0000256" key="1">
    <source>
        <dbReference type="SAM" id="MobiDB-lite"/>
    </source>
</evidence>
<evidence type="ECO:0000256" key="2">
    <source>
        <dbReference type="SAM" id="Phobius"/>
    </source>
</evidence>
<accession>A0A6B0Z1S6</accession>
<dbReference type="AlphaFoldDB" id="A0A6B0Z1S6"/>
<keyword evidence="2" id="KW-1133">Transmembrane helix</keyword>
<keyword evidence="2" id="KW-0472">Membrane</keyword>
<feature type="transmembrane region" description="Helical" evidence="2">
    <location>
        <begin position="46"/>
        <end position="70"/>
    </location>
</feature>
<reference evidence="4" key="1">
    <citation type="submission" date="2019-09" db="EMBL/GenBank/DDBJ databases">
        <title>Characterisation of the sponge microbiome using genome-centric metagenomics.</title>
        <authorList>
            <person name="Engelberts J.P."/>
            <person name="Robbins S.J."/>
            <person name="De Goeij J.M."/>
            <person name="Aranda M."/>
            <person name="Bell S.C."/>
            <person name="Webster N.S."/>
        </authorList>
    </citation>
    <scope>NUCLEOTIDE SEQUENCE</scope>
    <source>
        <strain evidence="4">SB0664_bin_27</strain>
    </source>
</reference>
<organism evidence="4">
    <name type="scientific">Caldilineaceae bacterium SB0664_bin_27</name>
    <dbReference type="NCBI Taxonomy" id="2605260"/>
    <lineage>
        <taxon>Bacteria</taxon>
        <taxon>Bacillati</taxon>
        <taxon>Chloroflexota</taxon>
        <taxon>Caldilineae</taxon>
        <taxon>Caldilineales</taxon>
        <taxon>Caldilineaceae</taxon>
    </lineage>
</organism>
<dbReference type="Pfam" id="PF12773">
    <property type="entry name" value="DZR"/>
    <property type="match status" value="1"/>
</dbReference>
<dbReference type="SUPFAM" id="SSF48695">
    <property type="entry name" value="Multiheme cytochromes"/>
    <property type="match status" value="1"/>
</dbReference>
<comment type="caution">
    <text evidence="4">The sequence shown here is derived from an EMBL/GenBank/DDBJ whole genome shotgun (WGS) entry which is preliminary data.</text>
</comment>
<evidence type="ECO:0000259" key="3">
    <source>
        <dbReference type="Pfam" id="PF12773"/>
    </source>
</evidence>
<sequence length="191" mass="20971">MLAELSNTIATLIGIFVALLGAFLFAFWIAMGIWTFNDIRSRTRDWLAILLASLLALVFPLVGLVLYLMIRPSETLADVFDRALEEESLLRELEATLSCHSCGLPVQENWNFCTNCHSQLRVGCFNCGKAMRHEWSICVYCGSDQMEQDSSARVGQSNSKDRAGASAAAATQETEAGAAAFGPPQESSQRR</sequence>
<dbReference type="InterPro" id="IPR025874">
    <property type="entry name" value="DZR"/>
</dbReference>
<feature type="domain" description="DZANK-type" evidence="3">
    <location>
        <begin position="99"/>
        <end position="142"/>
    </location>
</feature>
<protein>
    <submittedName>
        <fullName evidence="4">Zinc ribbon domain-containing protein</fullName>
    </submittedName>
</protein>
<feature type="transmembrane region" description="Helical" evidence="2">
    <location>
        <begin position="12"/>
        <end position="34"/>
    </location>
</feature>
<keyword evidence="2" id="KW-0812">Transmembrane</keyword>
<feature type="region of interest" description="Disordered" evidence="1">
    <location>
        <begin position="151"/>
        <end position="191"/>
    </location>
</feature>